<evidence type="ECO:0000256" key="9">
    <source>
        <dbReference type="PIRSR" id="PIRSR006113-1"/>
    </source>
</evidence>
<keyword evidence="5 8" id="KW-0862">Zinc</keyword>
<dbReference type="GO" id="GO:0070497">
    <property type="term" value="F:6-carboxytetrahydropterin synthase activity"/>
    <property type="evidence" value="ECO:0007669"/>
    <property type="project" value="UniProtKB-EC"/>
</dbReference>
<dbReference type="GO" id="GO:0046872">
    <property type="term" value="F:metal ion binding"/>
    <property type="evidence" value="ECO:0007669"/>
    <property type="project" value="UniProtKB-KW"/>
</dbReference>
<protein>
    <recommendedName>
        <fullName evidence="3 8">6-carboxy-5,6,7,8-tetrahydropterin synthase</fullName>
        <ecNumber evidence="8">4.-.-.-</ecNumber>
    </recommendedName>
</protein>
<comment type="cofactor">
    <cofactor evidence="8 10">
        <name>Zn(2+)</name>
        <dbReference type="ChEBI" id="CHEBI:29105"/>
    </cofactor>
    <text evidence="8 10">Binds 1 zinc ion per subunit.</text>
</comment>
<evidence type="ECO:0000256" key="2">
    <source>
        <dbReference type="ARBA" id="ARBA00008900"/>
    </source>
</evidence>
<dbReference type="InterPro" id="IPR038418">
    <property type="entry name" value="6-PTP_synth/QueD_sf"/>
</dbReference>
<dbReference type="SUPFAM" id="SSF55620">
    <property type="entry name" value="Tetrahydrobiopterin biosynthesis enzymes-like"/>
    <property type="match status" value="1"/>
</dbReference>
<dbReference type="PANTHER" id="PTHR12589:SF7">
    <property type="entry name" value="6-PYRUVOYL TETRAHYDROBIOPTERIN SYNTHASE"/>
    <property type="match status" value="1"/>
</dbReference>
<evidence type="ECO:0000256" key="7">
    <source>
        <dbReference type="ARBA" id="ARBA00048807"/>
    </source>
</evidence>
<dbReference type="Proteomes" id="UP000243525">
    <property type="component" value="Unassembled WGS sequence"/>
</dbReference>
<evidence type="ECO:0000256" key="6">
    <source>
        <dbReference type="ARBA" id="ARBA00023239"/>
    </source>
</evidence>
<reference evidence="11 12" key="1">
    <citation type="submission" date="2018-04" db="EMBL/GenBank/DDBJ databases">
        <title>Genomic Encyclopedia of Archaeal and Bacterial Type Strains, Phase II (KMG-II): from individual species to whole genera.</title>
        <authorList>
            <person name="Goeker M."/>
        </authorList>
    </citation>
    <scope>NUCLEOTIDE SEQUENCE [LARGE SCALE GENOMIC DNA]</scope>
    <source>
        <strain evidence="11 12">DSM 28823</strain>
    </source>
</reference>
<evidence type="ECO:0000256" key="4">
    <source>
        <dbReference type="ARBA" id="ARBA00022723"/>
    </source>
</evidence>
<dbReference type="EMBL" id="QAAD01000013">
    <property type="protein sequence ID" value="PTN07820.1"/>
    <property type="molecule type" value="Genomic_DNA"/>
</dbReference>
<keyword evidence="6 8" id="KW-0456">Lyase</keyword>
<comment type="similarity">
    <text evidence="2 8">Belongs to the PTPS family. QueD subfamily.</text>
</comment>
<dbReference type="RefSeq" id="WP_245915714.1">
    <property type="nucleotide sequence ID" value="NZ_OY782574.1"/>
</dbReference>
<dbReference type="EC" id="4.-.-.-" evidence="8"/>
<dbReference type="InterPro" id="IPR007115">
    <property type="entry name" value="6-PTP_synth/QueD"/>
</dbReference>
<evidence type="ECO:0000256" key="5">
    <source>
        <dbReference type="ARBA" id="ARBA00022833"/>
    </source>
</evidence>
<feature type="binding site" evidence="10">
    <location>
        <position position="31"/>
    </location>
    <ligand>
        <name>Zn(2+)</name>
        <dbReference type="ChEBI" id="CHEBI:29105"/>
    </ligand>
</feature>
<comment type="pathway">
    <text evidence="1 8">Purine metabolism; 7-cyano-7-deazaguanine biosynthesis.</text>
</comment>
<evidence type="ECO:0000313" key="12">
    <source>
        <dbReference type="Proteomes" id="UP000243525"/>
    </source>
</evidence>
<dbReference type="Pfam" id="PF01242">
    <property type="entry name" value="PTPS"/>
    <property type="match status" value="1"/>
</dbReference>
<dbReference type="UniPathway" id="UPA00391"/>
<proteinExistence type="inferred from homology"/>
<accession>A0A2T5BZW0</accession>
<feature type="active site" description="Proton acceptor" evidence="9">
    <location>
        <position position="25"/>
    </location>
</feature>
<gene>
    <name evidence="11" type="ORF">C8N47_11386</name>
</gene>
<dbReference type="AlphaFoldDB" id="A0A2T5BZW0"/>
<feature type="active site" description="Charge relay system" evidence="9">
    <location>
        <position position="65"/>
    </location>
</feature>
<evidence type="ECO:0000256" key="1">
    <source>
        <dbReference type="ARBA" id="ARBA00005061"/>
    </source>
</evidence>
<organism evidence="11 12">
    <name type="scientific">Mangrovibacterium marinum</name>
    <dbReference type="NCBI Taxonomy" id="1639118"/>
    <lineage>
        <taxon>Bacteria</taxon>
        <taxon>Pseudomonadati</taxon>
        <taxon>Bacteroidota</taxon>
        <taxon>Bacteroidia</taxon>
        <taxon>Marinilabiliales</taxon>
        <taxon>Prolixibacteraceae</taxon>
        <taxon>Mangrovibacterium</taxon>
    </lineage>
</organism>
<name>A0A2T5BZW0_9BACT</name>
<dbReference type="PANTHER" id="PTHR12589">
    <property type="entry name" value="PYRUVOYL TETRAHYDROBIOPTERIN SYNTHASE"/>
    <property type="match status" value="1"/>
</dbReference>
<comment type="caution">
    <text evidence="11">The sequence shown here is derived from an EMBL/GenBank/DDBJ whole genome shotgun (WGS) entry which is preliminary data.</text>
</comment>
<comment type="catalytic activity">
    <reaction evidence="7 8">
        <text>7,8-dihydroneopterin 3'-triphosphate + H2O = 6-carboxy-5,6,7,8-tetrahydropterin + triphosphate + acetaldehyde + 2 H(+)</text>
        <dbReference type="Rhea" id="RHEA:27966"/>
        <dbReference type="ChEBI" id="CHEBI:15343"/>
        <dbReference type="ChEBI" id="CHEBI:15377"/>
        <dbReference type="ChEBI" id="CHEBI:15378"/>
        <dbReference type="ChEBI" id="CHEBI:18036"/>
        <dbReference type="ChEBI" id="CHEBI:58462"/>
        <dbReference type="ChEBI" id="CHEBI:61032"/>
        <dbReference type="EC" id="4.1.2.50"/>
    </reaction>
</comment>
<dbReference type="GO" id="GO:0008616">
    <property type="term" value="P:tRNA queuosine(34) biosynthetic process"/>
    <property type="evidence" value="ECO:0007669"/>
    <property type="project" value="UniProtKB-KW"/>
</dbReference>
<dbReference type="PIRSF" id="PIRSF006113">
    <property type="entry name" value="PTP_synth"/>
    <property type="match status" value="1"/>
</dbReference>
<keyword evidence="8" id="KW-0671">Queuosine biosynthesis</keyword>
<evidence type="ECO:0000256" key="3">
    <source>
        <dbReference type="ARBA" id="ARBA00018141"/>
    </source>
</evidence>
<feature type="active site" description="Charge relay system" evidence="9">
    <location>
        <position position="106"/>
    </location>
</feature>
<evidence type="ECO:0000256" key="8">
    <source>
        <dbReference type="PIRNR" id="PIRNR006113"/>
    </source>
</evidence>
<keyword evidence="4 8" id="KW-0479">Metal-binding</keyword>
<evidence type="ECO:0000256" key="10">
    <source>
        <dbReference type="PIRSR" id="PIRSR006113-2"/>
    </source>
</evidence>
<dbReference type="Gene3D" id="3.30.479.10">
    <property type="entry name" value="6-pyruvoyl tetrahydropterin synthase/QueD"/>
    <property type="match status" value="1"/>
</dbReference>
<evidence type="ECO:0000313" key="11">
    <source>
        <dbReference type="EMBL" id="PTN07820.1"/>
    </source>
</evidence>
<feature type="binding site" evidence="10">
    <location>
        <position position="29"/>
    </location>
    <ligand>
        <name>Zn(2+)</name>
        <dbReference type="ChEBI" id="CHEBI:29105"/>
    </ligand>
</feature>
<sequence length="116" mass="13387">MIWTVKKTFEISASHQLDLPYESKCNNLHGHNWIVDIYVASHELENGMVVDFNYLKETIFQQLDHKHLNDIIPVPTVENMALWIANTIGTKEAGKRFWCTKVVIQESQGNVCELNC</sequence>
<feature type="binding site" evidence="10">
    <location>
        <position position="15"/>
    </location>
    <ligand>
        <name>Zn(2+)</name>
        <dbReference type="ChEBI" id="CHEBI:29105"/>
    </ligand>
</feature>
<keyword evidence="12" id="KW-1185">Reference proteome</keyword>